<keyword evidence="3" id="KW-1185">Reference proteome</keyword>
<organism evidence="3 4">
    <name type="scientific">Ditylenchus dipsaci</name>
    <dbReference type="NCBI Taxonomy" id="166011"/>
    <lineage>
        <taxon>Eukaryota</taxon>
        <taxon>Metazoa</taxon>
        <taxon>Ecdysozoa</taxon>
        <taxon>Nematoda</taxon>
        <taxon>Chromadorea</taxon>
        <taxon>Rhabditida</taxon>
        <taxon>Tylenchina</taxon>
        <taxon>Tylenchomorpha</taxon>
        <taxon>Sphaerularioidea</taxon>
        <taxon>Anguinidae</taxon>
        <taxon>Anguininae</taxon>
        <taxon>Ditylenchus</taxon>
    </lineage>
</organism>
<evidence type="ECO:0000313" key="4">
    <source>
        <dbReference type="WBParaSite" id="jg10384"/>
    </source>
</evidence>
<protein>
    <submittedName>
        <fullName evidence="4">SH2 domain-containing protein</fullName>
    </submittedName>
</protein>
<accession>A0A915CLZ2</accession>
<reference evidence="4" key="1">
    <citation type="submission" date="2022-11" db="UniProtKB">
        <authorList>
            <consortium name="WormBaseParasite"/>
        </authorList>
    </citation>
    <scope>IDENTIFICATION</scope>
</reference>
<evidence type="ECO:0000313" key="3">
    <source>
        <dbReference type="Proteomes" id="UP000887574"/>
    </source>
</evidence>
<evidence type="ECO:0000259" key="2">
    <source>
        <dbReference type="PROSITE" id="PS50001"/>
    </source>
</evidence>
<proteinExistence type="predicted"/>
<dbReference type="SUPFAM" id="SSF55550">
    <property type="entry name" value="SH2 domain"/>
    <property type="match status" value="1"/>
</dbReference>
<dbReference type="WBParaSite" id="jg10384">
    <property type="protein sequence ID" value="jg10384"/>
    <property type="gene ID" value="jg10384"/>
</dbReference>
<name>A0A915CLZ2_9BILA</name>
<keyword evidence="1" id="KW-0727">SH2 domain</keyword>
<feature type="domain" description="SH2" evidence="2">
    <location>
        <begin position="2"/>
        <end position="103"/>
    </location>
</feature>
<dbReference type="PROSITE" id="PS50001">
    <property type="entry name" value="SH2"/>
    <property type="match status" value="1"/>
</dbReference>
<dbReference type="InterPro" id="IPR000980">
    <property type="entry name" value="SH2"/>
</dbReference>
<dbReference type="InterPro" id="IPR036860">
    <property type="entry name" value="SH2_dom_sf"/>
</dbReference>
<evidence type="ECO:0000256" key="1">
    <source>
        <dbReference type="PROSITE-ProRule" id="PRU00191"/>
    </source>
</evidence>
<dbReference type="Proteomes" id="UP000887574">
    <property type="component" value="Unplaced"/>
</dbReference>
<dbReference type="AlphaFoldDB" id="A0A915CLZ2"/>
<dbReference type="Gene3D" id="3.30.505.10">
    <property type="entry name" value="SH2 domain"/>
    <property type="match status" value="1"/>
</dbReference>
<sequence length="382" mass="40769">MYFHGKVSVAQVNSLLKVDGDFLIQMVDQASNFKTKELIGGGSLPVLSVKQSGKVRHWLIKQDKHKFGIEQAIFPYVSSMISFYLESQRSIVEGETVLIKHAVPHKSVGIEKCGEKAFSELPSIDDQNNVSSADVIALDEVSTDSAGIPCDLATSQVAALDGSSSGLAVDTSSSLDITASVFRCLGMGISEGDLGSASTVTQYETLNSAEEVPKCKSAPVQTPVPSSYSRGVKPSSDSLSSFSSRIRALLGLRFNCSNRVLHVAQVVTLDCFGPGGNARSVSFALPEVKSSCGTLGSPTARSAEHRCSACSPSLNFDYDSVDKLELRHNIAKAPSFFQFVRLQGATNGNSAPSMSNMIRLAELLFKDYKQHVVDSLQLGASA</sequence>